<protein>
    <submittedName>
        <fullName evidence="2">Uncharacterized protein</fullName>
    </submittedName>
</protein>
<reference evidence="2" key="1">
    <citation type="journal article" date="2020" name="New Phytol.">
        <title>Comparative genomics reveals dynamic genome evolution in host specialist ectomycorrhizal fungi.</title>
        <authorList>
            <person name="Lofgren L.A."/>
            <person name="Nguyen N.H."/>
            <person name="Vilgalys R."/>
            <person name="Ruytinx J."/>
            <person name="Liao H.L."/>
            <person name="Branco S."/>
            <person name="Kuo A."/>
            <person name="LaButti K."/>
            <person name="Lipzen A."/>
            <person name="Andreopoulos W."/>
            <person name="Pangilinan J."/>
            <person name="Riley R."/>
            <person name="Hundley H."/>
            <person name="Na H."/>
            <person name="Barry K."/>
            <person name="Grigoriev I.V."/>
            <person name="Stajich J.E."/>
            <person name="Kennedy P.G."/>
        </authorList>
    </citation>
    <scope>NUCLEOTIDE SEQUENCE</scope>
    <source>
        <strain evidence="2">DOB743</strain>
    </source>
</reference>
<feature type="compositionally biased region" description="Pro residues" evidence="1">
    <location>
        <begin position="170"/>
        <end position="180"/>
    </location>
</feature>
<dbReference type="OrthoDB" id="2693294at2759"/>
<dbReference type="Proteomes" id="UP000714275">
    <property type="component" value="Unassembled WGS sequence"/>
</dbReference>
<keyword evidence="3" id="KW-1185">Reference proteome</keyword>
<sequence>MSRLMTGIEACAVVMDCMIASSGSLASPLSTHQKSLEPSRWISGGQSILTAPHSSPWLHHPKVWIWEALIVNPTRGSSKLSVLNQEGSESVMWLMINHGVARCYSFFTALDLTVVAIESQSCPKHRVKAKLAETKAYTPSMHTSSRGIFLHYHTPPSRSAHQPSSSLPEPWLPQPPPESPPSQVAPGQRAPPPSPLLVQTSPPSALTTGQDIAFVRELQRQLALVWDQANEEIWEDCIQFP</sequence>
<comment type="caution">
    <text evidence="2">The sequence shown here is derived from an EMBL/GenBank/DDBJ whole genome shotgun (WGS) entry which is preliminary data.</text>
</comment>
<proteinExistence type="predicted"/>
<evidence type="ECO:0000313" key="2">
    <source>
        <dbReference type="EMBL" id="KAG1771340.1"/>
    </source>
</evidence>
<organism evidence="2 3">
    <name type="scientific">Suillus placidus</name>
    <dbReference type="NCBI Taxonomy" id="48579"/>
    <lineage>
        <taxon>Eukaryota</taxon>
        <taxon>Fungi</taxon>
        <taxon>Dikarya</taxon>
        <taxon>Basidiomycota</taxon>
        <taxon>Agaricomycotina</taxon>
        <taxon>Agaricomycetes</taxon>
        <taxon>Agaricomycetidae</taxon>
        <taxon>Boletales</taxon>
        <taxon>Suillineae</taxon>
        <taxon>Suillaceae</taxon>
        <taxon>Suillus</taxon>
    </lineage>
</organism>
<dbReference type="AlphaFoldDB" id="A0A9P6ZLK0"/>
<evidence type="ECO:0000313" key="3">
    <source>
        <dbReference type="Proteomes" id="UP000714275"/>
    </source>
</evidence>
<name>A0A9P6ZLK0_9AGAM</name>
<gene>
    <name evidence="2" type="ORF">EV702DRAFT_1048972</name>
</gene>
<accession>A0A9P6ZLK0</accession>
<evidence type="ECO:0000256" key="1">
    <source>
        <dbReference type="SAM" id="MobiDB-lite"/>
    </source>
</evidence>
<feature type="region of interest" description="Disordered" evidence="1">
    <location>
        <begin position="152"/>
        <end position="205"/>
    </location>
</feature>
<dbReference type="EMBL" id="JABBWD010000059">
    <property type="protein sequence ID" value="KAG1771340.1"/>
    <property type="molecule type" value="Genomic_DNA"/>
</dbReference>